<name>A0A8H4AEM9_GIGMA</name>
<evidence type="ECO:0000313" key="3">
    <source>
        <dbReference type="Proteomes" id="UP000439903"/>
    </source>
</evidence>
<sequence>MSENLSSIERVADLIYDTKNVSKRKRDGSLSESEESDEKEKNVTTEIKETTKEINEISEICSRRASKA</sequence>
<organism evidence="2 3">
    <name type="scientific">Gigaspora margarita</name>
    <dbReference type="NCBI Taxonomy" id="4874"/>
    <lineage>
        <taxon>Eukaryota</taxon>
        <taxon>Fungi</taxon>
        <taxon>Fungi incertae sedis</taxon>
        <taxon>Mucoromycota</taxon>
        <taxon>Glomeromycotina</taxon>
        <taxon>Glomeromycetes</taxon>
        <taxon>Diversisporales</taxon>
        <taxon>Gigasporaceae</taxon>
        <taxon>Gigaspora</taxon>
    </lineage>
</organism>
<keyword evidence="3" id="KW-1185">Reference proteome</keyword>
<dbReference type="Proteomes" id="UP000439903">
    <property type="component" value="Unassembled WGS sequence"/>
</dbReference>
<accession>A0A8H4AEM9</accession>
<proteinExistence type="predicted"/>
<evidence type="ECO:0000313" key="2">
    <source>
        <dbReference type="EMBL" id="KAF0486147.1"/>
    </source>
</evidence>
<reference evidence="2 3" key="1">
    <citation type="journal article" date="2019" name="Environ. Microbiol.">
        <title>At the nexus of three kingdoms: the genome of the mycorrhizal fungus Gigaspora margarita provides insights into plant, endobacterial and fungal interactions.</title>
        <authorList>
            <person name="Venice F."/>
            <person name="Ghignone S."/>
            <person name="Salvioli di Fossalunga A."/>
            <person name="Amselem J."/>
            <person name="Novero M."/>
            <person name="Xianan X."/>
            <person name="Sedzielewska Toro K."/>
            <person name="Morin E."/>
            <person name="Lipzen A."/>
            <person name="Grigoriev I.V."/>
            <person name="Henrissat B."/>
            <person name="Martin F.M."/>
            <person name="Bonfante P."/>
        </authorList>
    </citation>
    <scope>NUCLEOTIDE SEQUENCE [LARGE SCALE GENOMIC DNA]</scope>
    <source>
        <strain evidence="2 3">BEG34</strain>
    </source>
</reference>
<gene>
    <name evidence="2" type="ORF">F8M41_022720</name>
</gene>
<dbReference type="EMBL" id="WTPW01000714">
    <property type="protein sequence ID" value="KAF0486147.1"/>
    <property type="molecule type" value="Genomic_DNA"/>
</dbReference>
<dbReference type="AlphaFoldDB" id="A0A8H4AEM9"/>
<evidence type="ECO:0000256" key="1">
    <source>
        <dbReference type="SAM" id="MobiDB-lite"/>
    </source>
</evidence>
<feature type="region of interest" description="Disordered" evidence="1">
    <location>
        <begin position="22"/>
        <end position="46"/>
    </location>
</feature>
<protein>
    <submittedName>
        <fullName evidence="2">Uncharacterized protein</fullName>
    </submittedName>
</protein>
<comment type="caution">
    <text evidence="2">The sequence shown here is derived from an EMBL/GenBank/DDBJ whole genome shotgun (WGS) entry which is preliminary data.</text>
</comment>